<gene>
    <name evidence="1" type="ORF">G0004_09530</name>
</gene>
<evidence type="ECO:0000313" key="1">
    <source>
        <dbReference type="EMBL" id="NEF40699.1"/>
    </source>
</evidence>
<comment type="caution">
    <text evidence="1">The sequence shown here is derived from an EMBL/GenBank/DDBJ whole genome shotgun (WGS) entry which is preliminary data.</text>
</comment>
<organism evidence="1">
    <name type="scientific">Staphylococcus aureus</name>
    <dbReference type="NCBI Taxonomy" id="1280"/>
    <lineage>
        <taxon>Bacteria</taxon>
        <taxon>Bacillati</taxon>
        <taxon>Bacillota</taxon>
        <taxon>Bacilli</taxon>
        <taxon>Bacillales</taxon>
        <taxon>Staphylococcaceae</taxon>
        <taxon>Staphylococcus</taxon>
    </lineage>
</organism>
<proteinExistence type="predicted"/>
<evidence type="ECO:0008006" key="2">
    <source>
        <dbReference type="Google" id="ProtNLM"/>
    </source>
</evidence>
<dbReference type="AlphaFoldDB" id="A0A6B3IQK5"/>
<sequence length="95" mass="11211">MMVGKARKKPVEIEYMQYIGSNKYELYEWSNGKVFEVKESVYDIDYPSSYRYYLNVETLEGFLVVSLGDYIVKGVEGEFYPVDPDIFEKTYEVID</sequence>
<protein>
    <recommendedName>
        <fullName evidence="2">Phage protein</fullName>
    </recommendedName>
</protein>
<dbReference type="EMBL" id="JAAGRA010000035">
    <property type="protein sequence ID" value="NEF40699.1"/>
    <property type="molecule type" value="Genomic_DNA"/>
</dbReference>
<accession>A0A6B3IQK5</accession>
<reference evidence="1" key="1">
    <citation type="journal article" date="2020" name="Antimicrob. Agents Chemother.">
        <title>Novel insights into the classification of staphylococcal beta-lactamases in relation to the cefazolin inoculum effect.</title>
        <authorList>
            <person name="Carvajal L.P."/>
            <person name="Rincon S."/>
            <person name="Echeverri A."/>
            <person name="Porras J."/>
            <person name="Rios R."/>
            <person name="Ordonez K."/>
            <person name="Seas C."/>
            <person name="Gomez-Villegas S."/>
            <person name="Diaz L."/>
            <person name="Arias C.A."/>
            <person name="Reyes J."/>
        </authorList>
    </citation>
    <scope>NUCLEOTIDE SEQUENCE</scope>
    <source>
        <strain evidence="1">5420</strain>
    </source>
</reference>
<name>A0A6B3IQK5_STAAU</name>